<reference evidence="3" key="3">
    <citation type="journal article" date="2017" name="Nature">
        <title>Genome sequence of the progenitor of the wheat D genome Aegilops tauschii.</title>
        <authorList>
            <person name="Luo M.C."/>
            <person name="Gu Y.Q."/>
            <person name="Puiu D."/>
            <person name="Wang H."/>
            <person name="Twardziok S.O."/>
            <person name="Deal K.R."/>
            <person name="Huo N."/>
            <person name="Zhu T."/>
            <person name="Wang L."/>
            <person name="Wang Y."/>
            <person name="McGuire P.E."/>
            <person name="Liu S."/>
            <person name="Long H."/>
            <person name="Ramasamy R.K."/>
            <person name="Rodriguez J.C."/>
            <person name="Van S.L."/>
            <person name="Yuan L."/>
            <person name="Wang Z."/>
            <person name="Xia Z."/>
            <person name="Xiao L."/>
            <person name="Anderson O.D."/>
            <person name="Ouyang S."/>
            <person name="Liang Y."/>
            <person name="Zimin A.V."/>
            <person name="Pertea G."/>
            <person name="Qi P."/>
            <person name="Bennetzen J.L."/>
            <person name="Dai X."/>
            <person name="Dawson M.W."/>
            <person name="Muller H.G."/>
            <person name="Kugler K."/>
            <person name="Rivarola-Duarte L."/>
            <person name="Spannagl M."/>
            <person name="Mayer K.F.X."/>
            <person name="Lu F.H."/>
            <person name="Bevan M.W."/>
            <person name="Leroy P."/>
            <person name="Li P."/>
            <person name="You F.M."/>
            <person name="Sun Q."/>
            <person name="Liu Z."/>
            <person name="Lyons E."/>
            <person name="Wicker T."/>
            <person name="Salzberg S.L."/>
            <person name="Devos K.M."/>
            <person name="Dvorak J."/>
        </authorList>
    </citation>
    <scope>NUCLEOTIDE SEQUENCE [LARGE SCALE GENOMIC DNA]</scope>
    <source>
        <strain evidence="3">cv. AL8/78</strain>
    </source>
</reference>
<evidence type="ECO:0000313" key="3">
    <source>
        <dbReference type="EnsemblPlants" id="AET7Gv21082000.12"/>
    </source>
</evidence>
<feature type="transmembrane region" description="Helical" evidence="2">
    <location>
        <begin position="29"/>
        <end position="50"/>
    </location>
</feature>
<reference evidence="4" key="2">
    <citation type="journal article" date="2017" name="Nat. Plants">
        <title>The Aegilops tauschii genome reveals multiple impacts of transposons.</title>
        <authorList>
            <person name="Zhao G."/>
            <person name="Zou C."/>
            <person name="Li K."/>
            <person name="Wang K."/>
            <person name="Li T."/>
            <person name="Gao L."/>
            <person name="Zhang X."/>
            <person name="Wang H."/>
            <person name="Yang Z."/>
            <person name="Liu X."/>
            <person name="Jiang W."/>
            <person name="Mao L."/>
            <person name="Kong X."/>
            <person name="Jiao Y."/>
            <person name="Jia J."/>
        </authorList>
    </citation>
    <scope>NUCLEOTIDE SEQUENCE [LARGE SCALE GENOMIC DNA]</scope>
    <source>
        <strain evidence="4">cv. AL8/78</strain>
    </source>
</reference>
<keyword evidence="4" id="KW-1185">Reference proteome</keyword>
<proteinExistence type="predicted"/>
<dbReference type="Proteomes" id="UP000015105">
    <property type="component" value="Chromosome 7D"/>
</dbReference>
<name>A0A453SUK2_AEGTS</name>
<dbReference type="Gramene" id="AET7Gv21082000.12">
    <property type="protein sequence ID" value="AET7Gv21082000.12"/>
    <property type="gene ID" value="AET7Gv21082000"/>
</dbReference>
<evidence type="ECO:0000256" key="1">
    <source>
        <dbReference type="SAM" id="MobiDB-lite"/>
    </source>
</evidence>
<feature type="region of interest" description="Disordered" evidence="1">
    <location>
        <begin position="1"/>
        <end position="23"/>
    </location>
</feature>
<sequence length="72" mass="7867">MPPRAPTCRLQRQGEAGPYSEKTGSGGVYPIYDSVTCTLISFVFFSLGMVSLGYQRELNMAVDNSDCGQLRV</sequence>
<reference evidence="4" key="1">
    <citation type="journal article" date="2014" name="Science">
        <title>Ancient hybridizations among the ancestral genomes of bread wheat.</title>
        <authorList>
            <consortium name="International Wheat Genome Sequencing Consortium,"/>
            <person name="Marcussen T."/>
            <person name="Sandve S.R."/>
            <person name="Heier L."/>
            <person name="Spannagl M."/>
            <person name="Pfeifer M."/>
            <person name="Jakobsen K.S."/>
            <person name="Wulff B.B."/>
            <person name="Steuernagel B."/>
            <person name="Mayer K.F."/>
            <person name="Olsen O.A."/>
        </authorList>
    </citation>
    <scope>NUCLEOTIDE SEQUENCE [LARGE SCALE GENOMIC DNA]</scope>
    <source>
        <strain evidence="4">cv. AL8/78</strain>
    </source>
</reference>
<keyword evidence="2" id="KW-1133">Transmembrane helix</keyword>
<dbReference type="AlphaFoldDB" id="A0A453SUK2"/>
<protein>
    <submittedName>
        <fullName evidence="3">Uncharacterized protein</fullName>
    </submittedName>
</protein>
<reference evidence="3" key="5">
    <citation type="journal article" date="2021" name="G3 (Bethesda)">
        <title>Aegilops tauschii genome assembly Aet v5.0 features greater sequence contiguity and improved annotation.</title>
        <authorList>
            <person name="Wang L."/>
            <person name="Zhu T."/>
            <person name="Rodriguez J.C."/>
            <person name="Deal K.R."/>
            <person name="Dubcovsky J."/>
            <person name="McGuire P.E."/>
            <person name="Lux T."/>
            <person name="Spannagl M."/>
            <person name="Mayer K.F.X."/>
            <person name="Baldrich P."/>
            <person name="Meyers B.C."/>
            <person name="Huo N."/>
            <person name="Gu Y.Q."/>
            <person name="Zhou H."/>
            <person name="Devos K.M."/>
            <person name="Bennetzen J.L."/>
            <person name="Unver T."/>
            <person name="Budak H."/>
            <person name="Gulick P.J."/>
            <person name="Galiba G."/>
            <person name="Kalapos B."/>
            <person name="Nelson D.R."/>
            <person name="Li P."/>
            <person name="You F.M."/>
            <person name="Luo M.C."/>
            <person name="Dvorak J."/>
        </authorList>
    </citation>
    <scope>NUCLEOTIDE SEQUENCE [LARGE SCALE GENOMIC DNA]</scope>
    <source>
        <strain evidence="3">cv. AL8/78</strain>
    </source>
</reference>
<accession>A0A453SUK2</accession>
<keyword evidence="2" id="KW-0472">Membrane</keyword>
<organism evidence="3 4">
    <name type="scientific">Aegilops tauschii subsp. strangulata</name>
    <name type="common">Goatgrass</name>
    <dbReference type="NCBI Taxonomy" id="200361"/>
    <lineage>
        <taxon>Eukaryota</taxon>
        <taxon>Viridiplantae</taxon>
        <taxon>Streptophyta</taxon>
        <taxon>Embryophyta</taxon>
        <taxon>Tracheophyta</taxon>
        <taxon>Spermatophyta</taxon>
        <taxon>Magnoliopsida</taxon>
        <taxon>Liliopsida</taxon>
        <taxon>Poales</taxon>
        <taxon>Poaceae</taxon>
        <taxon>BOP clade</taxon>
        <taxon>Pooideae</taxon>
        <taxon>Triticodae</taxon>
        <taxon>Triticeae</taxon>
        <taxon>Triticinae</taxon>
        <taxon>Aegilops</taxon>
    </lineage>
</organism>
<keyword evidence="2" id="KW-0812">Transmembrane</keyword>
<evidence type="ECO:0000313" key="4">
    <source>
        <dbReference type="Proteomes" id="UP000015105"/>
    </source>
</evidence>
<dbReference type="EnsemblPlants" id="AET7Gv21082000.12">
    <property type="protein sequence ID" value="AET7Gv21082000.12"/>
    <property type="gene ID" value="AET7Gv21082000"/>
</dbReference>
<evidence type="ECO:0000256" key="2">
    <source>
        <dbReference type="SAM" id="Phobius"/>
    </source>
</evidence>
<reference evidence="3" key="4">
    <citation type="submission" date="2019-03" db="UniProtKB">
        <authorList>
            <consortium name="EnsemblPlants"/>
        </authorList>
    </citation>
    <scope>IDENTIFICATION</scope>
</reference>